<keyword evidence="4" id="KW-0184">Conjugation</keyword>
<dbReference type="RefSeq" id="WP_058482640.1">
    <property type="nucleotide sequence ID" value="NZ_CAAAII010000002.1"/>
</dbReference>
<evidence type="ECO:0000313" key="7">
    <source>
        <dbReference type="Proteomes" id="UP000054877"/>
    </source>
</evidence>
<dbReference type="PANTHER" id="PTHR43788:SF6">
    <property type="entry name" value="DNA HELICASE B"/>
    <property type="match status" value="1"/>
</dbReference>
<dbReference type="Proteomes" id="UP000054877">
    <property type="component" value="Unassembled WGS sequence"/>
</dbReference>
<dbReference type="NCBIfam" id="TIGR02768">
    <property type="entry name" value="TraA_Ti"/>
    <property type="match status" value="1"/>
</dbReference>
<evidence type="ECO:0000256" key="4">
    <source>
        <dbReference type="ARBA" id="ARBA00022971"/>
    </source>
</evidence>
<protein>
    <submittedName>
        <fullName evidence="6">Conjugal transfer protein TraA</fullName>
    </submittedName>
</protein>
<evidence type="ECO:0000256" key="3">
    <source>
        <dbReference type="ARBA" id="ARBA00022840"/>
    </source>
</evidence>
<dbReference type="PATRIC" id="fig|452.5.peg.757"/>
<evidence type="ECO:0000256" key="2">
    <source>
        <dbReference type="ARBA" id="ARBA00022741"/>
    </source>
</evidence>
<keyword evidence="7" id="KW-1185">Reference proteome</keyword>
<dbReference type="GO" id="GO:0003678">
    <property type="term" value="F:DNA helicase activity"/>
    <property type="evidence" value="ECO:0007669"/>
    <property type="project" value="UniProtKB-ARBA"/>
</dbReference>
<gene>
    <name evidence="6" type="primary">traA_1</name>
    <name evidence="6" type="ORF">Lspi_0690</name>
</gene>
<dbReference type="Pfam" id="PF03389">
    <property type="entry name" value="MobA_MobL"/>
    <property type="match status" value="1"/>
</dbReference>
<feature type="domain" description="MobA/MobL protein" evidence="5">
    <location>
        <begin position="18"/>
        <end position="156"/>
    </location>
</feature>
<dbReference type="Gene3D" id="3.30.930.30">
    <property type="match status" value="1"/>
</dbReference>
<evidence type="ECO:0000259" key="5">
    <source>
        <dbReference type="Pfam" id="PF03389"/>
    </source>
</evidence>
<dbReference type="STRING" id="452.Lspi_0690"/>
<dbReference type="AlphaFoldDB" id="A0A0W0Z8F0"/>
<dbReference type="CDD" id="cd17933">
    <property type="entry name" value="DEXSc_RecD-like"/>
    <property type="match status" value="1"/>
</dbReference>
<accession>A0A0W0Z8F0</accession>
<dbReference type="EMBL" id="LNYX01000007">
    <property type="protein sequence ID" value="KTD65373.1"/>
    <property type="molecule type" value="Genomic_DNA"/>
</dbReference>
<name>A0A0W0Z8F0_LEGSP</name>
<dbReference type="InterPro" id="IPR005053">
    <property type="entry name" value="MobA_MobL"/>
</dbReference>
<dbReference type="PANTHER" id="PTHR43788">
    <property type="entry name" value="DNA2/NAM7 HELICASE FAMILY MEMBER"/>
    <property type="match status" value="1"/>
</dbReference>
<keyword evidence="2" id="KW-0547">Nucleotide-binding</keyword>
<dbReference type="InterPro" id="IPR014136">
    <property type="entry name" value="TraA_Ti"/>
</dbReference>
<dbReference type="Gene3D" id="3.40.50.300">
    <property type="entry name" value="P-loop containing nucleotide triphosphate hydrolases"/>
    <property type="match status" value="2"/>
</dbReference>
<proteinExistence type="inferred from homology"/>
<organism evidence="6 7">
    <name type="scientific">Legionella spiritensis</name>
    <dbReference type="NCBI Taxonomy" id="452"/>
    <lineage>
        <taxon>Bacteria</taxon>
        <taxon>Pseudomonadati</taxon>
        <taxon>Pseudomonadota</taxon>
        <taxon>Gammaproteobacteria</taxon>
        <taxon>Legionellales</taxon>
        <taxon>Legionellaceae</taxon>
        <taxon>Legionella</taxon>
    </lineage>
</organism>
<comment type="similarity">
    <text evidence="1">Belongs to the MobA/MobL family.</text>
</comment>
<evidence type="ECO:0000256" key="1">
    <source>
        <dbReference type="ARBA" id="ARBA00010873"/>
    </source>
</evidence>
<dbReference type="InterPro" id="IPR027417">
    <property type="entry name" value="P-loop_NTPase"/>
</dbReference>
<dbReference type="SUPFAM" id="SSF52540">
    <property type="entry name" value="P-loop containing nucleoside triphosphate hydrolases"/>
    <property type="match status" value="2"/>
</dbReference>
<dbReference type="Gene3D" id="2.30.30.940">
    <property type="match status" value="1"/>
</dbReference>
<dbReference type="CDD" id="cd18809">
    <property type="entry name" value="SF1_C_RecD"/>
    <property type="match status" value="1"/>
</dbReference>
<dbReference type="InterPro" id="IPR050534">
    <property type="entry name" value="Coronavir_polyprotein_1ab"/>
</dbReference>
<dbReference type="OrthoDB" id="1634048at2"/>
<keyword evidence="3" id="KW-0067">ATP-binding</keyword>
<dbReference type="GO" id="GO:0005524">
    <property type="term" value="F:ATP binding"/>
    <property type="evidence" value="ECO:0007669"/>
    <property type="project" value="UniProtKB-KW"/>
</dbReference>
<dbReference type="Pfam" id="PF13604">
    <property type="entry name" value="AAA_30"/>
    <property type="match status" value="1"/>
</dbReference>
<comment type="caution">
    <text evidence="6">The sequence shown here is derived from an EMBL/GenBank/DDBJ whole genome shotgun (WGS) entry which is preliminary data.</text>
</comment>
<evidence type="ECO:0000313" key="6">
    <source>
        <dbReference type="EMBL" id="KTD65373.1"/>
    </source>
</evidence>
<reference evidence="6 7" key="1">
    <citation type="submission" date="2015-11" db="EMBL/GenBank/DDBJ databases">
        <title>Genomic analysis of 38 Legionella species identifies large and diverse effector repertoires.</title>
        <authorList>
            <person name="Burstein D."/>
            <person name="Amaro F."/>
            <person name="Zusman T."/>
            <person name="Lifshitz Z."/>
            <person name="Cohen O."/>
            <person name="Gilbert J.A."/>
            <person name="Pupko T."/>
            <person name="Shuman H.A."/>
            <person name="Segal G."/>
        </authorList>
    </citation>
    <scope>NUCLEOTIDE SEQUENCE [LARGE SCALE GENOMIC DNA]</scope>
    <source>
        <strain evidence="6 7">Mt.St.Helens-9</strain>
    </source>
</reference>
<sequence length="866" mass="99397">MAIAFARVSIHSRSKGHSVVAAAAYRSGQKLQDSRTGFTHDFSNRHDVVFSEILLPEGCDESFLNREFLWNQAELAESRCDAQVCKDVVLALPKELDLIQQVELAKRFAQTYFVENGLPADIAIHDHGDDNPHAHILISTRRLEKDGFSRYKARDLNPAFAKGFVVENDYWGEQWRDFQNDFFIDQNIDLSVDVNHILSERHHGKMKDGNRHYLREENQLIREARRDITRDSIENLINHISLQCSVFSRRDVERLLFKTFKDSQNHHEYLTLVERVLNHKDVIKLGPNDLGRDCYTTRHQYIQEARLRSDIEKMMTRRHHVFGQSVDGLAQRYALSGEQIDALRFITQGQDISVVVGRPGAGKSYLLKPVKEYYEQHHCQVIGASLSGKVAKALQQETGIASSTLASLSYRLINKQLQLTDKHVIIVDEAGMVDFANMALLLKEARKAGSKVILVGDPDQLKPIHKGEIFRGIAAYTGYIELDNIRRQNDLDDRKASLNLAKGHIDEALRHYHNQGAVSFHDTVHDAANHLVLDWQQAITPDTIKGSIMLAFTRAAVADLNDKARGVLQEKQWLGREDIIRAGFERELMISSGERLLFRQNDKVLGVRNGDLGTVKAIDNNQLHITLDSGEQVSIPKSYRAIDYGYALTVHKSQGMTTEHARVLIDSKFWDRHLSFVAMTRHKQNLKLYADKVNHPDLNALKQTLSRSTTKDNVIDWPLDFATRCGFDPDKLIGRVVNHLAGVASNIKDKYHYVLNYESHQQNQAFQKREQDIRDKRTLIKETMPDKTAFDQLKKEYPILAQYEQAVEQRKKLSGYFAEKKDKEIRLIVKTMIENKVLNNVMKETYPVLYDRLQAHFKEKMPIREK</sequence>